<gene>
    <name evidence="1" type="ORF">SJS77_14015</name>
</gene>
<evidence type="ECO:0008006" key="3">
    <source>
        <dbReference type="Google" id="ProtNLM"/>
    </source>
</evidence>
<sequence>MYTLQTYLSPIPEIVIKNTFDMLSPLMWKNKKIIFAPHGELIVNLFYRGYFQGFDVIGALDRSPVKIGQSLYGLSIYGYDEISALDVDIIVIANTRYHEEIYRGLLNVVKDREIFLFDLCSGYEHRAFRRELAEKLDCRELAHLRPGCINLPVRLEKDVNMKVEVTLEAGWGLGDKLCALSAAREFARRNPNLEVYFNTLPRIVSAFNDELIHLGRGAYPLPENNALFHREKDSSPAGNYLGCYYLGLGLDFDMSPSLELPQVPPLPGLEPGKYIALQPTANWAQPNITGEQLQRIIESCSLPVVLSGAYVPINVTPKTSIEEQQSRHDSHYLDGADATYLGDEMAMLSIISHAALVISPRSASAHIAAGYGVRSIVWVPSDGENWHLDYPDWEHFRVQVDDPCLVSRIINKVSDYLSLK</sequence>
<dbReference type="EMBL" id="JAWZVU010000084">
    <property type="protein sequence ID" value="MDX7721580.1"/>
    <property type="molecule type" value="Genomic_DNA"/>
</dbReference>
<evidence type="ECO:0000313" key="2">
    <source>
        <dbReference type="Proteomes" id="UP001277183"/>
    </source>
</evidence>
<dbReference type="AlphaFoldDB" id="A0AAW9F2N1"/>
<protein>
    <recommendedName>
        <fullName evidence="3">ADP-heptose:LPS heptosyltransferase</fullName>
    </recommendedName>
</protein>
<dbReference type="SUPFAM" id="SSF53756">
    <property type="entry name" value="UDP-Glycosyltransferase/glycogen phosphorylase"/>
    <property type="match status" value="1"/>
</dbReference>
<dbReference type="RefSeq" id="WP_127904497.1">
    <property type="nucleotide sequence ID" value="NZ_JAWZVU010000084.1"/>
</dbReference>
<accession>A0AAW9F2N1</accession>
<name>A0AAW9F2N1_AERCA</name>
<evidence type="ECO:0000313" key="1">
    <source>
        <dbReference type="EMBL" id="MDX7721580.1"/>
    </source>
</evidence>
<dbReference type="Gene3D" id="3.40.50.2000">
    <property type="entry name" value="Glycogen Phosphorylase B"/>
    <property type="match status" value="1"/>
</dbReference>
<dbReference type="Gene3D" id="3.40.50.720">
    <property type="entry name" value="NAD(P)-binding Rossmann-like Domain"/>
    <property type="match status" value="1"/>
</dbReference>
<proteinExistence type="predicted"/>
<dbReference type="Proteomes" id="UP001277183">
    <property type="component" value="Unassembled WGS sequence"/>
</dbReference>
<organism evidence="1 2">
    <name type="scientific">Aeromonas caviae</name>
    <name type="common">Aeromonas punctata</name>
    <dbReference type="NCBI Taxonomy" id="648"/>
    <lineage>
        <taxon>Bacteria</taxon>
        <taxon>Pseudomonadati</taxon>
        <taxon>Pseudomonadota</taxon>
        <taxon>Gammaproteobacteria</taxon>
        <taxon>Aeromonadales</taxon>
        <taxon>Aeromonadaceae</taxon>
        <taxon>Aeromonas</taxon>
    </lineage>
</organism>
<comment type="caution">
    <text evidence="1">The sequence shown here is derived from an EMBL/GenBank/DDBJ whole genome shotgun (WGS) entry which is preliminary data.</text>
</comment>
<reference evidence="1" key="1">
    <citation type="submission" date="2023-11" db="EMBL/GenBank/DDBJ databases">
        <title>WGS of Aeromonas in Northern Israel.</title>
        <authorList>
            <person name="Hershko Y."/>
        </authorList>
    </citation>
    <scope>NUCLEOTIDE SEQUENCE</scope>
    <source>
        <strain evidence="1">77416</strain>
    </source>
</reference>